<keyword evidence="2 5" id="KW-0545">Nucleotide biosynthesis</keyword>
<reference evidence="8 9" key="1">
    <citation type="journal article" date="2015" name="Nature">
        <title>rRNA introns, odd ribosomes, and small enigmatic genomes across a large radiation of phyla.</title>
        <authorList>
            <person name="Brown C.T."/>
            <person name="Hug L.A."/>
            <person name="Thomas B.C."/>
            <person name="Sharon I."/>
            <person name="Castelle C.J."/>
            <person name="Singh A."/>
            <person name="Wilkins M.J."/>
            <person name="Williams K.H."/>
            <person name="Banfield J.F."/>
        </authorList>
    </citation>
    <scope>NUCLEOTIDE SEQUENCE [LARGE SCALE GENOMIC DNA]</scope>
</reference>
<dbReference type="HAMAP" id="MF_00235">
    <property type="entry name" value="Adenylate_kinase_Adk"/>
    <property type="match status" value="1"/>
</dbReference>
<dbReference type="GO" id="GO:0005524">
    <property type="term" value="F:ATP binding"/>
    <property type="evidence" value="ECO:0007669"/>
    <property type="project" value="UniProtKB-UniRule"/>
</dbReference>
<dbReference type="AlphaFoldDB" id="A0A0G1XTS4"/>
<feature type="binding site" evidence="5">
    <location>
        <position position="164"/>
    </location>
    <ligand>
        <name>ATP</name>
        <dbReference type="ChEBI" id="CHEBI:30616"/>
    </ligand>
</feature>
<comment type="function">
    <text evidence="5">Catalyzes the reversible transfer of the terminal phosphate group between ATP and AMP. Plays an important role in cellular energy homeostasis and in adenine nucleotide metabolism.</text>
</comment>
<evidence type="ECO:0000313" key="8">
    <source>
        <dbReference type="EMBL" id="KKW05997.1"/>
    </source>
</evidence>
<feature type="binding site" evidence="5">
    <location>
        <position position="136"/>
    </location>
    <ligand>
        <name>AMP</name>
        <dbReference type="ChEBI" id="CHEBI:456215"/>
    </ligand>
</feature>
<dbReference type="GO" id="GO:0044209">
    <property type="term" value="P:AMP salvage"/>
    <property type="evidence" value="ECO:0007669"/>
    <property type="project" value="UniProtKB-UniRule"/>
</dbReference>
<organism evidence="8 9">
    <name type="scientific">candidate division CPR1 bacterium GW2011_GWC1_49_13</name>
    <dbReference type="NCBI Taxonomy" id="1618342"/>
    <lineage>
        <taxon>Bacteria</taxon>
        <taxon>candidate division CPR1</taxon>
    </lineage>
</organism>
<dbReference type="PRINTS" id="PR00094">
    <property type="entry name" value="ADENYLTKNASE"/>
</dbReference>
<protein>
    <recommendedName>
        <fullName evidence="5 7">Adenylate kinase</fullName>
        <shortName evidence="5">AK</shortName>
        <ecNumber evidence="5 7">2.7.4.3</ecNumber>
    </recommendedName>
    <alternativeName>
        <fullName evidence="5">ATP-AMP transphosphorylase</fullName>
    </alternativeName>
    <alternativeName>
        <fullName evidence="5">ATP:AMP phosphotransferase</fullName>
    </alternativeName>
    <alternativeName>
        <fullName evidence="5">Adenylate monophosphate kinase</fullName>
    </alternativeName>
</protein>
<evidence type="ECO:0000256" key="6">
    <source>
        <dbReference type="RuleBase" id="RU003330"/>
    </source>
</evidence>
<comment type="catalytic activity">
    <reaction evidence="5 7">
        <text>AMP + ATP = 2 ADP</text>
        <dbReference type="Rhea" id="RHEA:12973"/>
        <dbReference type="ChEBI" id="CHEBI:30616"/>
        <dbReference type="ChEBI" id="CHEBI:456215"/>
        <dbReference type="ChEBI" id="CHEBI:456216"/>
        <dbReference type="EC" id="2.7.4.3"/>
    </reaction>
</comment>
<comment type="subunit">
    <text evidence="5 7">Monomer.</text>
</comment>
<dbReference type="EC" id="2.7.4.3" evidence="5 7"/>
<comment type="caution">
    <text evidence="8">The sequence shown here is derived from an EMBL/GenBank/DDBJ whole genome shotgun (WGS) entry which is preliminary data.</text>
</comment>
<evidence type="ECO:0000256" key="4">
    <source>
        <dbReference type="ARBA" id="ARBA00022777"/>
    </source>
</evidence>
<keyword evidence="4 5" id="KW-0418">Kinase</keyword>
<gene>
    <name evidence="5" type="primary">adk</name>
    <name evidence="8" type="ORF">UY40_C0005G0055</name>
</gene>
<dbReference type="UniPathway" id="UPA00588">
    <property type="reaction ID" value="UER00649"/>
</dbReference>
<feature type="binding site" evidence="5">
    <location>
        <position position="36"/>
    </location>
    <ligand>
        <name>AMP</name>
        <dbReference type="ChEBI" id="CHEBI:456215"/>
    </ligand>
</feature>
<dbReference type="Pfam" id="PF00406">
    <property type="entry name" value="ADK"/>
    <property type="match status" value="1"/>
</dbReference>
<keyword evidence="1 5" id="KW-0808">Transferase</keyword>
<evidence type="ECO:0000256" key="3">
    <source>
        <dbReference type="ARBA" id="ARBA00022741"/>
    </source>
</evidence>
<dbReference type="STRING" id="1618342.UY40_C0005G0055"/>
<dbReference type="InterPro" id="IPR000850">
    <property type="entry name" value="Adenylat/UMP-CMP_kin"/>
</dbReference>
<feature type="binding site" evidence="5">
    <location>
        <position position="125"/>
    </location>
    <ligand>
        <name>AMP</name>
        <dbReference type="ChEBI" id="CHEBI:456215"/>
    </ligand>
</feature>
<evidence type="ECO:0000256" key="2">
    <source>
        <dbReference type="ARBA" id="ARBA00022727"/>
    </source>
</evidence>
<comment type="subcellular location">
    <subcellularLocation>
        <location evidence="5 7">Cytoplasm</location>
    </subcellularLocation>
</comment>
<name>A0A0G1XTS4_9BACT</name>
<comment type="similarity">
    <text evidence="5 6">Belongs to the adenylate kinase family.</text>
</comment>
<keyword evidence="5" id="KW-0963">Cytoplasm</keyword>
<accession>A0A0G1XTS4</accession>
<dbReference type="Proteomes" id="UP000034119">
    <property type="component" value="Unassembled WGS sequence"/>
</dbReference>
<evidence type="ECO:0000256" key="1">
    <source>
        <dbReference type="ARBA" id="ARBA00022679"/>
    </source>
</evidence>
<dbReference type="CDD" id="cd01428">
    <property type="entry name" value="ADK"/>
    <property type="match status" value="1"/>
</dbReference>
<dbReference type="InterPro" id="IPR027417">
    <property type="entry name" value="P-loop_NTPase"/>
</dbReference>
<dbReference type="Gene3D" id="3.40.50.300">
    <property type="entry name" value="P-loop containing nucleotide triphosphate hydrolases"/>
    <property type="match status" value="1"/>
</dbReference>
<dbReference type="GO" id="GO:0004017">
    <property type="term" value="F:AMP kinase activity"/>
    <property type="evidence" value="ECO:0007669"/>
    <property type="project" value="UniProtKB-UniRule"/>
</dbReference>
<evidence type="ECO:0000256" key="7">
    <source>
        <dbReference type="RuleBase" id="RU003331"/>
    </source>
</evidence>
<feature type="binding site" evidence="5">
    <location>
        <position position="123"/>
    </location>
    <ligand>
        <name>ATP</name>
        <dbReference type="ChEBI" id="CHEBI:30616"/>
    </ligand>
</feature>
<dbReference type="GO" id="GO:0005737">
    <property type="term" value="C:cytoplasm"/>
    <property type="evidence" value="ECO:0007669"/>
    <property type="project" value="UniProtKB-SubCell"/>
</dbReference>
<dbReference type="EMBL" id="LCPW01000005">
    <property type="protein sequence ID" value="KKW05997.1"/>
    <property type="molecule type" value="Genomic_DNA"/>
</dbReference>
<dbReference type="PANTHER" id="PTHR23359">
    <property type="entry name" value="NUCLEOTIDE KINASE"/>
    <property type="match status" value="1"/>
</dbReference>
<proteinExistence type="inferred from homology"/>
<feature type="binding site" evidence="5">
    <location>
        <begin position="58"/>
        <end position="60"/>
    </location>
    <ligand>
        <name>AMP</name>
        <dbReference type="ChEBI" id="CHEBI:456215"/>
    </ligand>
</feature>
<comment type="caution">
    <text evidence="5">Lacks conserved residue(s) required for the propagation of feature annotation.</text>
</comment>
<evidence type="ECO:0000256" key="5">
    <source>
        <dbReference type="HAMAP-Rule" id="MF_00235"/>
    </source>
</evidence>
<keyword evidence="5 7" id="KW-0067">ATP-binding</keyword>
<evidence type="ECO:0000313" key="9">
    <source>
        <dbReference type="Proteomes" id="UP000034119"/>
    </source>
</evidence>
<sequence>MRIILIGAPGSGKSVVSAALTKSLNIPAISIGQKLRELAKSNGSEDAKAARQALNTGELVPDELAVRLLKEELERVKPPKGFILDGLPRTFSEARLIEGMFPVNRVFHLKVSPSIAFQRLMLRGRSDDVPSRIQRRIDIYQENIGEILSFYRSRGLLVEADASSDIQSAAREVMSKLQ</sequence>
<dbReference type="SUPFAM" id="SSF52540">
    <property type="entry name" value="P-loop containing nucleoside triphosphate hydrolases"/>
    <property type="match status" value="1"/>
</dbReference>
<comment type="domain">
    <text evidence="5">Consists of three domains, a large central CORE domain and two small peripheral domains, NMPbind and LID, which undergo movements during catalysis. The LID domain closes over the site of phosphoryl transfer upon ATP binding. Assembling and dissambling the active center during each catalytic cycle provides an effective means to prevent ATP hydrolysis.</text>
</comment>
<comment type="pathway">
    <text evidence="5">Purine metabolism; AMP biosynthesis via salvage pathway; AMP from ADP: step 1/1.</text>
</comment>
<keyword evidence="3 5" id="KW-0547">Nucleotide-binding</keyword>